<evidence type="ECO:0000313" key="1">
    <source>
        <dbReference type="EMBL" id="UJG40221.1"/>
    </source>
</evidence>
<protein>
    <submittedName>
        <fullName evidence="1">Uncharacterized protein</fullName>
    </submittedName>
</protein>
<dbReference type="Gene3D" id="3.40.50.12780">
    <property type="entry name" value="N-terminal domain of ligase-like"/>
    <property type="match status" value="1"/>
</dbReference>
<dbReference type="Proteomes" id="UP001201020">
    <property type="component" value="Chromosome"/>
</dbReference>
<dbReference type="SUPFAM" id="SSF56801">
    <property type="entry name" value="Acetyl-CoA synthetase-like"/>
    <property type="match status" value="1"/>
</dbReference>
<gene>
    <name evidence="1" type="ORF">K9W45_10310</name>
</gene>
<dbReference type="InterPro" id="IPR042099">
    <property type="entry name" value="ANL_N_sf"/>
</dbReference>
<dbReference type="InterPro" id="IPR053158">
    <property type="entry name" value="CapK_Type1_Caps_Biosynth"/>
</dbReference>
<dbReference type="InterPro" id="IPR012685">
    <property type="entry name" value="CHP02304_F390_synth-rel"/>
</dbReference>
<sequence length="446" mass="51535">MNLENNFLTFFLACKYRFKNLKGEKLQRYQENRLKKIVDYSVKNSPFFKRYYSNYNINDVFNLPTVNKHIMMENLSEYNTVGFTKEELINFCLEVERSRDFSKRYKKYNVAMSSGTSGNKGIVITSPKEERYLKAAFFARFPFPRTLKLNIAFILRVSTPAFNINKFGQKLTHFSLLDPLEEIVENLNSLQPNILSAPPSMLNLLADEYSEGKLCIKPKKIISYAEILYPDIRKKVEETFGIRIDEIYQASEGPIAMTCKHGSLHINEDLLVLQTLNEDGSPTEKGELCHKLIVSDLYKTSQPIIRFELNDMIRIRAEKCTCGSGFRIIDEIVGRTDDLLIGVNSSTGQVHYIFPDYIRRAIISSSEQVIEYQAIQTSKNRLEISIQLSKDKDEFQNIKSVIKRAVEQVFKTYNCEIPDVTVKISQSQLHPVSKKLIRIQRKFSIA</sequence>
<dbReference type="PANTHER" id="PTHR36932">
    <property type="entry name" value="CAPSULAR POLYSACCHARIDE BIOSYNTHESIS PROTEIN"/>
    <property type="match status" value="1"/>
</dbReference>
<dbReference type="PANTHER" id="PTHR36932:SF1">
    <property type="entry name" value="CAPSULAR POLYSACCHARIDE BIOSYNTHESIS PROTEIN"/>
    <property type="match status" value="1"/>
</dbReference>
<accession>A0A9Y1BJY7</accession>
<organism evidence="1">
    <name type="scientific">Candidatus Heimdallarchaeum aukensis</name>
    <dbReference type="NCBI Taxonomy" id="2876573"/>
    <lineage>
        <taxon>Archaea</taxon>
        <taxon>Promethearchaeati</taxon>
        <taxon>Candidatus Heimdallarchaeota</taxon>
        <taxon>Candidatus Heimdallarchaeia (ex Rinke et al. 2021) (nom. nud.)</taxon>
        <taxon>Candidatus Heimdallarchaeales</taxon>
        <taxon>Candidatus Heimdallarchaeaceae</taxon>
        <taxon>Candidatus Heimdallarchaeum</taxon>
    </lineage>
</organism>
<dbReference type="NCBIfam" id="TIGR02304">
    <property type="entry name" value="aden_form_hyp"/>
    <property type="match status" value="1"/>
</dbReference>
<proteinExistence type="predicted"/>
<reference evidence="1" key="1">
    <citation type="journal article" date="2022" name="Nat. Microbiol.">
        <title>Unique mobile elements and scalable gene flow at the prokaryote-eukaryote boundary revealed by circularized Asgard archaea genomes.</title>
        <authorList>
            <person name="Wu F."/>
            <person name="Speth D.R."/>
            <person name="Philosof A."/>
            <person name="Cremiere A."/>
            <person name="Narayanan A."/>
            <person name="Barco R.A."/>
            <person name="Connon S.A."/>
            <person name="Amend J.P."/>
            <person name="Antoshechkin I.A."/>
            <person name="Orphan V.J."/>
        </authorList>
    </citation>
    <scope>NUCLEOTIDE SEQUENCE</scope>
    <source>
        <strain evidence="1">PM71</strain>
    </source>
</reference>
<dbReference type="AlphaFoldDB" id="A0A9Y1BJY7"/>
<dbReference type="EMBL" id="CP084166">
    <property type="protein sequence ID" value="UJG40221.1"/>
    <property type="molecule type" value="Genomic_DNA"/>
</dbReference>
<name>A0A9Y1BJY7_9ARCH</name>